<sequence length="212" mass="22835">MSQVPRSRVVLVLSLAVLASSVAVFGSVTGIAPDETHEFTVEDGAVVATTGSGQHVLVEDAHTIDRIEISHEDSRYLVQTVDHGPPPVDAQMRLRVRQIITSAEIVGGDIPSANGTAYAVRRVPSRLSSDRAAVIGATSNESLQTVISPNASAFTVRQDDGSIVFERRESWWSVDRMLVVVTSNEPGTRYSAVVNLRTETIESLVRLDGGDR</sequence>
<organism evidence="1 2">
    <name type="scientific">Halorubrum rubrum</name>
    <dbReference type="NCBI Taxonomy" id="1126240"/>
    <lineage>
        <taxon>Archaea</taxon>
        <taxon>Methanobacteriati</taxon>
        <taxon>Methanobacteriota</taxon>
        <taxon>Stenosarchaea group</taxon>
        <taxon>Halobacteria</taxon>
        <taxon>Halobacteriales</taxon>
        <taxon>Haloferacaceae</taxon>
        <taxon>Halorubrum</taxon>
    </lineage>
</organism>
<name>A0ABD5R359_9EURY</name>
<reference evidence="1 2" key="1">
    <citation type="journal article" date="2019" name="Int. J. Syst. Evol. Microbiol.">
        <title>The Global Catalogue of Microorganisms (GCM) 10K type strain sequencing project: providing services to taxonomists for standard genome sequencing and annotation.</title>
        <authorList>
            <consortium name="The Broad Institute Genomics Platform"/>
            <consortium name="The Broad Institute Genome Sequencing Center for Infectious Disease"/>
            <person name="Wu L."/>
            <person name="Ma J."/>
        </authorList>
    </citation>
    <scope>NUCLEOTIDE SEQUENCE [LARGE SCALE GENOMIC DNA]</scope>
    <source>
        <strain evidence="1 2">CGMCC 1.12124</strain>
    </source>
</reference>
<proteinExistence type="predicted"/>
<dbReference type="AlphaFoldDB" id="A0ABD5R359"/>
<evidence type="ECO:0000313" key="2">
    <source>
        <dbReference type="Proteomes" id="UP001596118"/>
    </source>
</evidence>
<protein>
    <recommendedName>
        <fullName evidence="3">DUF4340 domain-containing protein</fullName>
    </recommendedName>
</protein>
<dbReference type="Proteomes" id="UP001596118">
    <property type="component" value="Unassembled WGS sequence"/>
</dbReference>
<dbReference type="RefSeq" id="WP_256411833.1">
    <property type="nucleotide sequence ID" value="NZ_JANHDM010000006.1"/>
</dbReference>
<comment type="caution">
    <text evidence="1">The sequence shown here is derived from an EMBL/GenBank/DDBJ whole genome shotgun (WGS) entry which is preliminary data.</text>
</comment>
<accession>A0ABD5R359</accession>
<evidence type="ECO:0000313" key="1">
    <source>
        <dbReference type="EMBL" id="MFC5279271.1"/>
    </source>
</evidence>
<evidence type="ECO:0008006" key="3">
    <source>
        <dbReference type="Google" id="ProtNLM"/>
    </source>
</evidence>
<gene>
    <name evidence="1" type="ORF">ACFPM1_10975</name>
</gene>
<keyword evidence="2" id="KW-1185">Reference proteome</keyword>
<dbReference type="EMBL" id="JBHSKY010000008">
    <property type="protein sequence ID" value="MFC5279271.1"/>
    <property type="molecule type" value="Genomic_DNA"/>
</dbReference>